<dbReference type="InterPro" id="IPR003731">
    <property type="entry name" value="Di-Nase_FeMo-co_biosynth"/>
</dbReference>
<dbReference type="InterPro" id="IPR036105">
    <property type="entry name" value="DiNase_FeMo-co_biosyn_sf"/>
</dbReference>
<dbReference type="InterPro" id="IPR033913">
    <property type="entry name" value="MTH1175_dom"/>
</dbReference>
<dbReference type="EMBL" id="CP062796">
    <property type="protein sequence ID" value="QUL99211.1"/>
    <property type="molecule type" value="Genomic_DNA"/>
</dbReference>
<reference evidence="2" key="1">
    <citation type="submission" date="2020-10" db="EMBL/GenBank/DDBJ databases">
        <authorList>
            <person name="Kadnikov V."/>
            <person name="Beletsky A.V."/>
            <person name="Mardanov A.V."/>
            <person name="Karnachuk O.V."/>
            <person name="Ravin N.V."/>
        </authorList>
    </citation>
    <scope>NUCLEOTIDE SEQUENCE</scope>
    <source>
        <strain evidence="2">Bu02</strain>
    </source>
</reference>
<name>A0AAT9LDX6_9FIRM</name>
<dbReference type="SUPFAM" id="SSF53146">
    <property type="entry name" value="Nitrogenase accessory factor-like"/>
    <property type="match status" value="1"/>
</dbReference>
<accession>A0AAT9LDX6</accession>
<protein>
    <submittedName>
        <fullName evidence="2">NifB/NifX family molybdenum-iron cluster-binding protein</fullName>
    </submittedName>
</protein>
<feature type="domain" description="Dinitrogenase iron-molybdenum cofactor biosynthesis" evidence="1">
    <location>
        <begin position="13"/>
        <end position="102"/>
    </location>
</feature>
<evidence type="ECO:0000259" key="1">
    <source>
        <dbReference type="Pfam" id="PF02579"/>
    </source>
</evidence>
<dbReference type="PANTHER" id="PTHR42983">
    <property type="entry name" value="DINITROGENASE IRON-MOLYBDENUM COFACTOR PROTEIN-RELATED"/>
    <property type="match status" value="1"/>
</dbReference>
<dbReference type="KEGG" id="fcz:IMF26_03910"/>
<evidence type="ECO:0000313" key="2">
    <source>
        <dbReference type="EMBL" id="QUL99211.1"/>
    </source>
</evidence>
<proteinExistence type="predicted"/>
<dbReference type="PANTHER" id="PTHR42983:SF1">
    <property type="entry name" value="IRON-MOLYBDENUM PROTEIN"/>
    <property type="match status" value="1"/>
</dbReference>
<dbReference type="Gene3D" id="3.30.420.130">
    <property type="entry name" value="Dinitrogenase iron-molybdenum cofactor biosynthesis domain"/>
    <property type="match status" value="1"/>
</dbReference>
<gene>
    <name evidence="2" type="ORF">IMF26_03910</name>
</gene>
<sequence>MKVAICSQGDSLDSNVDSRFGRCPYFVLVETDTGVVEAAANPSAMVGHGAGIGTVQFLVSKGVEVVCTGNVGPNAYEALRSSGIKVYSVDSGTVRQVLEAFTAGKLKPISNPNVRSHQGMFGHTADK</sequence>
<reference evidence="2" key="2">
    <citation type="journal article" date="2023" name="Biology">
        <title>Prokaryotic Life Associated with Coal-Fire Gas Vents Revealed by Metagenomics.</title>
        <authorList>
            <person name="Kadnikov V.V."/>
            <person name="Mardanov A.V."/>
            <person name="Beletsky A.V."/>
            <person name="Karnachuk O.V."/>
            <person name="Ravin N.V."/>
        </authorList>
    </citation>
    <scope>NUCLEOTIDE SEQUENCE</scope>
    <source>
        <strain evidence="2">Bu02</strain>
    </source>
</reference>
<dbReference type="AlphaFoldDB" id="A0AAT9LDX6"/>
<organism evidence="2">
    <name type="scientific">Candidatus Fermentithermobacillus carboniphilus</name>
    <dbReference type="NCBI Taxonomy" id="3085328"/>
    <lineage>
        <taxon>Bacteria</taxon>
        <taxon>Bacillati</taxon>
        <taxon>Bacillota</taxon>
        <taxon>Candidatus Fermentithermobacillia</taxon>
        <taxon>Candidatus Fermentithermobacillales</taxon>
        <taxon>Candidatus Fermentithermobacillaceae</taxon>
        <taxon>Candidatus Fermentithermobacillus</taxon>
    </lineage>
</organism>
<dbReference type="CDD" id="cd00851">
    <property type="entry name" value="MTH1175"/>
    <property type="match status" value="1"/>
</dbReference>
<dbReference type="Pfam" id="PF02579">
    <property type="entry name" value="Nitro_FeMo-Co"/>
    <property type="match status" value="1"/>
</dbReference>